<dbReference type="InterPro" id="IPR020845">
    <property type="entry name" value="AMP-binding_CS"/>
</dbReference>
<dbReference type="InterPro" id="IPR042099">
    <property type="entry name" value="ANL_N_sf"/>
</dbReference>
<dbReference type="OMA" id="IGDHRKY"/>
<dbReference type="eggNOG" id="KOG1256">
    <property type="taxonomic scope" value="Eukaryota"/>
</dbReference>
<proteinExistence type="predicted"/>
<dbReference type="Gramene" id="CMG147CT">
    <property type="protein sequence ID" value="CMG147CT"/>
    <property type="gene ID" value="CMG147C"/>
</dbReference>
<protein>
    <submittedName>
        <fullName evidence="5">Probable long-chain acyl-CoA synthetase</fullName>
    </submittedName>
</protein>
<reference evidence="5 6" key="1">
    <citation type="journal article" date="2004" name="Nature">
        <title>Genome sequence of the ultrasmall unicellular red alga Cyanidioschyzon merolae 10D.</title>
        <authorList>
            <person name="Matsuzaki M."/>
            <person name="Misumi O."/>
            <person name="Shin-i T."/>
            <person name="Maruyama S."/>
            <person name="Takahara M."/>
            <person name="Miyagishima S."/>
            <person name="Mori T."/>
            <person name="Nishida K."/>
            <person name="Yagisawa F."/>
            <person name="Nishida K."/>
            <person name="Yoshida Y."/>
            <person name="Nishimura Y."/>
            <person name="Nakao S."/>
            <person name="Kobayashi T."/>
            <person name="Momoyama Y."/>
            <person name="Higashiyama T."/>
            <person name="Minoda A."/>
            <person name="Sano M."/>
            <person name="Nomoto H."/>
            <person name="Oishi K."/>
            <person name="Hayashi H."/>
            <person name="Ohta F."/>
            <person name="Nishizaka S."/>
            <person name="Haga S."/>
            <person name="Miura S."/>
            <person name="Morishita T."/>
            <person name="Kabeya Y."/>
            <person name="Terasawa K."/>
            <person name="Suzuki Y."/>
            <person name="Ishii Y."/>
            <person name="Asakawa S."/>
            <person name="Takano H."/>
            <person name="Ohta N."/>
            <person name="Kuroiwa H."/>
            <person name="Tanaka K."/>
            <person name="Shimizu N."/>
            <person name="Sugano S."/>
            <person name="Sato N."/>
            <person name="Nozaki H."/>
            <person name="Ogasawara N."/>
            <person name="Kohara Y."/>
            <person name="Kuroiwa T."/>
        </authorList>
    </citation>
    <scope>NUCLEOTIDE SEQUENCE [LARGE SCALE GENOMIC DNA]</scope>
    <source>
        <strain evidence="5 6">10D</strain>
    </source>
</reference>
<dbReference type="RefSeq" id="XP_005535939.1">
    <property type="nucleotide sequence ID" value="XM_005535882.1"/>
</dbReference>
<keyword evidence="1" id="KW-0436">Ligase</keyword>
<feature type="domain" description="AMP-dependent synthetase/ligase" evidence="4">
    <location>
        <begin position="15"/>
        <end position="455"/>
    </location>
</feature>
<name>M1VG86_CYAM1</name>
<gene>
    <name evidence="5" type="ORF">CYME_CMG147C</name>
</gene>
<dbReference type="GeneID" id="16993200"/>
<keyword evidence="3" id="KW-0443">Lipid metabolism</keyword>
<dbReference type="Proteomes" id="UP000007014">
    <property type="component" value="Chromosome 7"/>
</dbReference>
<dbReference type="PANTHER" id="PTHR43272:SF32">
    <property type="entry name" value="AMP-DEPENDENT SYNTHETASE_LIGASE DOMAIN-CONTAINING PROTEIN"/>
    <property type="match status" value="1"/>
</dbReference>
<dbReference type="PROSITE" id="PS00455">
    <property type="entry name" value="AMP_BINDING"/>
    <property type="match status" value="1"/>
</dbReference>
<sequence length="641" mass="69751">MSTANNLSSTLPEAFQHTAERHGSRTALVQYRPNACHYTYAEYYEACVDVARALVALGVEPGATVAIFGSNSPKYLIAYWGALLAGVLPYGIYPTSSEASCRQLLELGRCVVAFGEDGDCGMRLVAAAAAAAAAAFPDLKLKHLVLWPSTATSPDDDTVSQTKTFASMDTRVMSWHTFLNAGCSLDDGNIVLMHRHRAQNADQAALIVFTSGTSGTPKAVALSHRNVLFVIESARRLVQFDETWRGVSYLPLSHVAATMLDIIGPAIVGFSLHFADPDVLQPGSRSLVRTLRAVRPDFFVGVPRVWERIAEQLQEVAASQPAPIRHVSTWAKRVMFSDIQRWEYPQADWCPSWSAWLADRLVLWPIRRALGLDRARILISSAAPLGPETLDYFSSLGMRICDLYGMTECTGPIAINLPRAYRRGSSGRPLPGTCVRVDAETSELQVQGSHVFKAYFNDPASTAVAFTSDGFFRTGDLATIDRDGFIWITGRLKELIVTAGGENIAPAPLERALESAMPAVARAMVIGDRRKFLSCLLSLQTAPDGETLIGEAAAVDDATRTAADASAEAAVLGTPWNRYVEQGLAKANRQAVSRAAQVRKAWIVPRAFSVEDQTLTPTLKLRRAFIEARYAAQIQRLYAGG</sequence>
<keyword evidence="6" id="KW-1185">Reference proteome</keyword>
<dbReference type="AlphaFoldDB" id="M1VG86"/>
<accession>M1VG86</accession>
<dbReference type="OrthoDB" id="3633556at2759"/>
<evidence type="ECO:0000313" key="5">
    <source>
        <dbReference type="EMBL" id="BAM79653.1"/>
    </source>
</evidence>
<reference evidence="5 6" key="2">
    <citation type="journal article" date="2007" name="BMC Biol.">
        <title>A 100%-complete sequence reveals unusually simple genomic features in the hot-spring red alga Cyanidioschyzon merolae.</title>
        <authorList>
            <person name="Nozaki H."/>
            <person name="Takano H."/>
            <person name="Misumi O."/>
            <person name="Terasawa K."/>
            <person name="Matsuzaki M."/>
            <person name="Maruyama S."/>
            <person name="Nishida K."/>
            <person name="Yagisawa F."/>
            <person name="Yoshida Y."/>
            <person name="Fujiwara T."/>
            <person name="Takio S."/>
            <person name="Tamura K."/>
            <person name="Chung S.J."/>
            <person name="Nakamura S."/>
            <person name="Kuroiwa H."/>
            <person name="Tanaka K."/>
            <person name="Sato N."/>
            <person name="Kuroiwa T."/>
        </authorList>
    </citation>
    <scope>NUCLEOTIDE SEQUENCE [LARGE SCALE GENOMIC DNA]</scope>
    <source>
        <strain evidence="5 6">10D</strain>
    </source>
</reference>
<evidence type="ECO:0000256" key="1">
    <source>
        <dbReference type="ARBA" id="ARBA00022598"/>
    </source>
</evidence>
<dbReference type="PANTHER" id="PTHR43272">
    <property type="entry name" value="LONG-CHAIN-FATTY-ACID--COA LIGASE"/>
    <property type="match status" value="1"/>
</dbReference>
<dbReference type="STRING" id="280699.M1VG86"/>
<dbReference type="GO" id="GO:0004467">
    <property type="term" value="F:long-chain fatty acid-CoA ligase activity"/>
    <property type="evidence" value="ECO:0007669"/>
    <property type="project" value="TreeGrafter"/>
</dbReference>
<evidence type="ECO:0000256" key="3">
    <source>
        <dbReference type="ARBA" id="ARBA00023098"/>
    </source>
</evidence>
<evidence type="ECO:0000313" key="6">
    <source>
        <dbReference type="Proteomes" id="UP000007014"/>
    </source>
</evidence>
<dbReference type="GO" id="GO:0016020">
    <property type="term" value="C:membrane"/>
    <property type="evidence" value="ECO:0007669"/>
    <property type="project" value="TreeGrafter"/>
</dbReference>
<evidence type="ECO:0000259" key="4">
    <source>
        <dbReference type="Pfam" id="PF00501"/>
    </source>
</evidence>
<dbReference type="Pfam" id="PF00501">
    <property type="entry name" value="AMP-binding"/>
    <property type="match status" value="1"/>
</dbReference>
<dbReference type="KEGG" id="cme:CYME_CMG147C"/>
<dbReference type="HOGENOM" id="CLU_000022_45_5_1"/>
<keyword evidence="2" id="KW-0276">Fatty acid metabolism</keyword>
<dbReference type="EMBL" id="AP006489">
    <property type="protein sequence ID" value="BAM79653.1"/>
    <property type="molecule type" value="Genomic_DNA"/>
</dbReference>
<dbReference type="GO" id="GO:0005783">
    <property type="term" value="C:endoplasmic reticulum"/>
    <property type="evidence" value="ECO:0007669"/>
    <property type="project" value="TreeGrafter"/>
</dbReference>
<organism evidence="5 6">
    <name type="scientific">Cyanidioschyzon merolae (strain NIES-3377 / 10D)</name>
    <name type="common">Unicellular red alga</name>
    <dbReference type="NCBI Taxonomy" id="280699"/>
    <lineage>
        <taxon>Eukaryota</taxon>
        <taxon>Rhodophyta</taxon>
        <taxon>Bangiophyceae</taxon>
        <taxon>Cyanidiales</taxon>
        <taxon>Cyanidiaceae</taxon>
        <taxon>Cyanidioschyzon</taxon>
    </lineage>
</organism>
<evidence type="ECO:0000256" key="2">
    <source>
        <dbReference type="ARBA" id="ARBA00022832"/>
    </source>
</evidence>
<dbReference type="Gene3D" id="3.40.50.12780">
    <property type="entry name" value="N-terminal domain of ligase-like"/>
    <property type="match status" value="1"/>
</dbReference>
<dbReference type="Pfam" id="PF23562">
    <property type="entry name" value="AMP-binding_C_3"/>
    <property type="match status" value="1"/>
</dbReference>
<dbReference type="SUPFAM" id="SSF56801">
    <property type="entry name" value="Acetyl-CoA synthetase-like"/>
    <property type="match status" value="1"/>
</dbReference>
<dbReference type="InterPro" id="IPR000873">
    <property type="entry name" value="AMP-dep_synth/lig_dom"/>
</dbReference>